<feature type="compositionally biased region" description="Polar residues" evidence="1">
    <location>
        <begin position="121"/>
        <end position="131"/>
    </location>
</feature>
<feature type="region of interest" description="Disordered" evidence="1">
    <location>
        <begin position="252"/>
        <end position="319"/>
    </location>
</feature>
<reference evidence="2 3" key="1">
    <citation type="submission" date="2022-01" db="EMBL/GenBank/DDBJ databases">
        <authorList>
            <person name="Xiong W."/>
            <person name="Schranz E."/>
        </authorList>
    </citation>
    <scope>NUCLEOTIDE SEQUENCE [LARGE SCALE GENOMIC DNA]</scope>
</reference>
<feature type="region of interest" description="Disordered" evidence="1">
    <location>
        <begin position="92"/>
        <end position="225"/>
    </location>
</feature>
<evidence type="ECO:0000313" key="2">
    <source>
        <dbReference type="EMBL" id="CAH1444499.1"/>
    </source>
</evidence>
<feature type="compositionally biased region" description="Basic and acidic residues" evidence="1">
    <location>
        <begin position="207"/>
        <end position="217"/>
    </location>
</feature>
<feature type="compositionally biased region" description="Polar residues" evidence="1">
    <location>
        <begin position="294"/>
        <end position="319"/>
    </location>
</feature>
<comment type="caution">
    <text evidence="2">The sequence shown here is derived from an EMBL/GenBank/DDBJ whole genome shotgun (WGS) entry which is preliminary data.</text>
</comment>
<organism evidence="2 3">
    <name type="scientific">Lactuca virosa</name>
    <dbReference type="NCBI Taxonomy" id="75947"/>
    <lineage>
        <taxon>Eukaryota</taxon>
        <taxon>Viridiplantae</taxon>
        <taxon>Streptophyta</taxon>
        <taxon>Embryophyta</taxon>
        <taxon>Tracheophyta</taxon>
        <taxon>Spermatophyta</taxon>
        <taxon>Magnoliopsida</taxon>
        <taxon>eudicotyledons</taxon>
        <taxon>Gunneridae</taxon>
        <taxon>Pentapetalae</taxon>
        <taxon>asterids</taxon>
        <taxon>campanulids</taxon>
        <taxon>Asterales</taxon>
        <taxon>Asteraceae</taxon>
        <taxon>Cichorioideae</taxon>
        <taxon>Cichorieae</taxon>
        <taxon>Lactucinae</taxon>
        <taxon>Lactuca</taxon>
    </lineage>
</organism>
<evidence type="ECO:0000256" key="1">
    <source>
        <dbReference type="SAM" id="MobiDB-lite"/>
    </source>
</evidence>
<gene>
    <name evidence="2" type="ORF">LVIROSA_LOCUS30325</name>
</gene>
<sequence>MITERKTMRKTTLSSVDGGGKNIGAGVEVVKTTDSVDHWDFLDQIEVPMWADLSICDLTNDESNDSWFDIIHQFHQCSSSQLLSTIFHPNSITIQEPPSPKLPPSVSKSRGKNYKTKAWGQRNNLTTSNKQHPVKTLTMKSSRSTGSSNNTKPNSIKTPKVSSSCESGLTNNTSRPKLSKPKPSLCSFSSQEQEKEGSAMSTVTSNRNEHHEKKGLEVSKSNQSSEFLTSLRNNLRRSCATRPAVRVVRCSEGGLKSSSRKSSVASSSSSLNQCKDAQNKPRVLNVTKEAPAQNVRNLSKSNKQGSISNIHASKVQQHTSIGKVLMPRKVNEQNQKIGKEAEKRFGIKKVASAKIVTCQKGIISSDKGGQSTGNVQKKNGSKKLISLKEKTNTQNRDKDTSRKVYFR</sequence>
<feature type="compositionally biased region" description="Polar residues" evidence="1">
    <location>
        <begin position="367"/>
        <end position="378"/>
    </location>
</feature>
<keyword evidence="3" id="KW-1185">Reference proteome</keyword>
<proteinExistence type="predicted"/>
<feature type="compositionally biased region" description="Low complexity" evidence="1">
    <location>
        <begin position="260"/>
        <end position="270"/>
    </location>
</feature>
<accession>A0AAU9P307</accession>
<feature type="compositionally biased region" description="Basic and acidic residues" evidence="1">
    <location>
        <begin position="386"/>
        <end position="407"/>
    </location>
</feature>
<dbReference type="AlphaFoldDB" id="A0AAU9P307"/>
<feature type="region of interest" description="Disordered" evidence="1">
    <location>
        <begin position="366"/>
        <end position="407"/>
    </location>
</feature>
<dbReference type="Proteomes" id="UP001157418">
    <property type="component" value="Unassembled WGS sequence"/>
</dbReference>
<dbReference type="EMBL" id="CAKMRJ010005523">
    <property type="protein sequence ID" value="CAH1444499.1"/>
    <property type="molecule type" value="Genomic_DNA"/>
</dbReference>
<name>A0AAU9P307_9ASTR</name>
<evidence type="ECO:0000313" key="3">
    <source>
        <dbReference type="Proteomes" id="UP001157418"/>
    </source>
</evidence>
<feature type="compositionally biased region" description="Polar residues" evidence="1">
    <location>
        <begin position="138"/>
        <end position="176"/>
    </location>
</feature>
<protein>
    <submittedName>
        <fullName evidence="2">Uncharacterized protein</fullName>
    </submittedName>
</protein>